<dbReference type="EMBL" id="MZMU01000017">
    <property type="protein sequence ID" value="RXT20543.1"/>
    <property type="molecule type" value="Genomic_DNA"/>
</dbReference>
<dbReference type="AlphaFoldDB" id="A0A4Q1TQ55"/>
<reference evidence="1 2" key="1">
    <citation type="submission" date="2017-03" db="EMBL/GenBank/DDBJ databases">
        <authorList>
            <person name="Safronova V.I."/>
            <person name="Sazanova A.L."/>
            <person name="Chirak E.R."/>
        </authorList>
    </citation>
    <scope>NUCLEOTIDE SEQUENCE [LARGE SCALE GENOMIC DNA]</scope>
    <source>
        <strain evidence="1 2">Tri-43</strain>
    </source>
</reference>
<name>A0A4Q1TQ55_RHILE</name>
<gene>
    <name evidence="1" type="ORF">B5P46_24300</name>
</gene>
<accession>A0A4Q1TQ55</accession>
<sequence length="98" mass="11140">MIPIKGLALASGLKSDSEFPRLQRQLARFPLLKNIHQTARAVYDFTVLCAQVISGPKPLHRSYPKLLPVMMAPPQDHVWPEVFATLVYCQTTPYRFAF</sequence>
<comment type="caution">
    <text evidence="1">The sequence shown here is derived from an EMBL/GenBank/DDBJ whole genome shotgun (WGS) entry which is preliminary data.</text>
</comment>
<evidence type="ECO:0000313" key="1">
    <source>
        <dbReference type="EMBL" id="RXT20543.1"/>
    </source>
</evidence>
<evidence type="ECO:0000313" key="2">
    <source>
        <dbReference type="Proteomes" id="UP000290767"/>
    </source>
</evidence>
<organism evidence="1 2">
    <name type="scientific">Rhizobium leguminosarum</name>
    <dbReference type="NCBI Taxonomy" id="384"/>
    <lineage>
        <taxon>Bacteria</taxon>
        <taxon>Pseudomonadati</taxon>
        <taxon>Pseudomonadota</taxon>
        <taxon>Alphaproteobacteria</taxon>
        <taxon>Hyphomicrobiales</taxon>
        <taxon>Rhizobiaceae</taxon>
        <taxon>Rhizobium/Agrobacterium group</taxon>
        <taxon>Rhizobium</taxon>
    </lineage>
</organism>
<protein>
    <submittedName>
        <fullName evidence="1">Uncharacterized protein</fullName>
    </submittedName>
</protein>
<proteinExistence type="predicted"/>
<dbReference type="Proteomes" id="UP000290767">
    <property type="component" value="Unassembled WGS sequence"/>
</dbReference>